<dbReference type="PANTHER" id="PTHR30455:SF2">
    <property type="entry name" value="TRANSCRIPTIONAL REPRESSOR NRDR"/>
    <property type="match status" value="1"/>
</dbReference>
<name>A0A940IDA7_9FIRM</name>
<evidence type="ECO:0000259" key="9">
    <source>
        <dbReference type="PROSITE" id="PS51161"/>
    </source>
</evidence>
<evidence type="ECO:0000256" key="5">
    <source>
        <dbReference type="ARBA" id="ARBA00023015"/>
    </source>
</evidence>
<dbReference type="GO" id="GO:0045892">
    <property type="term" value="P:negative regulation of DNA-templated transcription"/>
    <property type="evidence" value="ECO:0007669"/>
    <property type="project" value="UniProtKB-UniRule"/>
</dbReference>
<evidence type="ECO:0000313" key="10">
    <source>
        <dbReference type="EMBL" id="MBO8424361.1"/>
    </source>
</evidence>
<comment type="function">
    <text evidence="8">Negatively regulates transcription of bacterial ribonucleotide reductase nrd genes and operons by binding to NrdR-boxes.</text>
</comment>
<evidence type="ECO:0000256" key="8">
    <source>
        <dbReference type="HAMAP-Rule" id="MF_00440"/>
    </source>
</evidence>
<keyword evidence="8" id="KW-0479">Metal-binding</keyword>
<keyword evidence="7 8" id="KW-0804">Transcription</keyword>
<organism evidence="10 11">
    <name type="scientific">Candidatus Stercoripulliclostridium pullicola</name>
    <dbReference type="NCBI Taxonomy" id="2840953"/>
    <lineage>
        <taxon>Bacteria</taxon>
        <taxon>Bacillati</taxon>
        <taxon>Bacillota</taxon>
        <taxon>Clostridia</taxon>
        <taxon>Eubacteriales</taxon>
        <taxon>Candidatus Stercoripulliclostridium</taxon>
    </lineage>
</organism>
<keyword evidence="5 8" id="KW-0805">Transcription regulation</keyword>
<comment type="cofactor">
    <cofactor evidence="8">
        <name>Zn(2+)</name>
        <dbReference type="ChEBI" id="CHEBI:29105"/>
    </cofactor>
    <text evidence="8">Binds 1 zinc ion.</text>
</comment>
<comment type="similarity">
    <text evidence="8">Belongs to the NrdR family.</text>
</comment>
<dbReference type="GO" id="GO:0005524">
    <property type="term" value="F:ATP binding"/>
    <property type="evidence" value="ECO:0007669"/>
    <property type="project" value="UniProtKB-UniRule"/>
</dbReference>
<dbReference type="AlphaFoldDB" id="A0A940IDA7"/>
<evidence type="ECO:0000256" key="2">
    <source>
        <dbReference type="ARBA" id="ARBA00022741"/>
    </source>
</evidence>
<evidence type="ECO:0000256" key="3">
    <source>
        <dbReference type="ARBA" id="ARBA00022833"/>
    </source>
</evidence>
<dbReference type="Proteomes" id="UP000727857">
    <property type="component" value="Unassembled WGS sequence"/>
</dbReference>
<keyword evidence="6 8" id="KW-0238">DNA-binding</keyword>
<sequence>MKCPFCGNPESKVIDSRLSEDGTSIRRRRECAGCSKRYTTYEKIESTPILVIKNNGNRQIFDISKIKNGIIKACEKRPVSMAKIDKMVADIEKQVNNTLAQEISSKKIGEMVMEGLKELDEVAYVRFASVHRQFKDINTLMEEIKKLMASEKSDGSGEAN</sequence>
<reference evidence="10" key="1">
    <citation type="submission" date="2020-10" db="EMBL/GenBank/DDBJ databases">
        <authorList>
            <person name="Gilroy R."/>
        </authorList>
    </citation>
    <scope>NUCLEOTIDE SEQUENCE</scope>
    <source>
        <strain evidence="10">517</strain>
    </source>
</reference>
<dbReference type="InterPro" id="IPR055173">
    <property type="entry name" value="NrdR-like_N"/>
</dbReference>
<dbReference type="EMBL" id="JADINF010000127">
    <property type="protein sequence ID" value="MBO8424361.1"/>
    <property type="molecule type" value="Genomic_DNA"/>
</dbReference>
<proteinExistence type="inferred from homology"/>
<dbReference type="GO" id="GO:0003677">
    <property type="term" value="F:DNA binding"/>
    <property type="evidence" value="ECO:0007669"/>
    <property type="project" value="UniProtKB-KW"/>
</dbReference>
<dbReference type="PANTHER" id="PTHR30455">
    <property type="entry name" value="TRANSCRIPTIONAL REPRESSOR NRDR"/>
    <property type="match status" value="1"/>
</dbReference>
<dbReference type="HAMAP" id="MF_00440">
    <property type="entry name" value="NrdR"/>
    <property type="match status" value="1"/>
</dbReference>
<keyword evidence="8" id="KW-0863">Zinc-finger</keyword>
<evidence type="ECO:0000313" key="11">
    <source>
        <dbReference type="Proteomes" id="UP000727857"/>
    </source>
</evidence>
<evidence type="ECO:0000256" key="6">
    <source>
        <dbReference type="ARBA" id="ARBA00023125"/>
    </source>
</evidence>
<keyword evidence="3 8" id="KW-0862">Zinc</keyword>
<evidence type="ECO:0000256" key="4">
    <source>
        <dbReference type="ARBA" id="ARBA00022840"/>
    </source>
</evidence>
<dbReference type="InterPro" id="IPR005144">
    <property type="entry name" value="ATP-cone_dom"/>
</dbReference>
<keyword evidence="4 8" id="KW-0067">ATP-binding</keyword>
<keyword evidence="1 8" id="KW-0678">Repressor</keyword>
<comment type="caution">
    <text evidence="10">The sequence shown here is derived from an EMBL/GenBank/DDBJ whole genome shotgun (WGS) entry which is preliminary data.</text>
</comment>
<dbReference type="InterPro" id="IPR003796">
    <property type="entry name" value="RNR_NrdR-like"/>
</dbReference>
<evidence type="ECO:0000256" key="7">
    <source>
        <dbReference type="ARBA" id="ARBA00023163"/>
    </source>
</evidence>
<gene>
    <name evidence="8 10" type="primary">nrdR</name>
    <name evidence="10" type="ORF">IAB16_05030</name>
</gene>
<dbReference type="Pfam" id="PF22811">
    <property type="entry name" value="Zn_ribbon_NrdR"/>
    <property type="match status" value="1"/>
</dbReference>
<dbReference type="PROSITE" id="PS51161">
    <property type="entry name" value="ATP_CONE"/>
    <property type="match status" value="1"/>
</dbReference>
<reference evidence="10" key="2">
    <citation type="journal article" date="2021" name="PeerJ">
        <title>Extensive microbial diversity within the chicken gut microbiome revealed by metagenomics and culture.</title>
        <authorList>
            <person name="Gilroy R."/>
            <person name="Ravi A."/>
            <person name="Getino M."/>
            <person name="Pursley I."/>
            <person name="Horton D.L."/>
            <person name="Alikhan N.F."/>
            <person name="Baker D."/>
            <person name="Gharbi K."/>
            <person name="Hall N."/>
            <person name="Watson M."/>
            <person name="Adriaenssens E.M."/>
            <person name="Foster-Nyarko E."/>
            <person name="Jarju S."/>
            <person name="Secka A."/>
            <person name="Antonio M."/>
            <person name="Oren A."/>
            <person name="Chaudhuri R.R."/>
            <person name="La Ragione R."/>
            <person name="Hildebrand F."/>
            <person name="Pallen M.J."/>
        </authorList>
    </citation>
    <scope>NUCLEOTIDE SEQUENCE</scope>
    <source>
        <strain evidence="10">517</strain>
    </source>
</reference>
<feature type="zinc finger region" evidence="8">
    <location>
        <begin position="3"/>
        <end position="34"/>
    </location>
</feature>
<evidence type="ECO:0000256" key="1">
    <source>
        <dbReference type="ARBA" id="ARBA00022491"/>
    </source>
</evidence>
<protein>
    <recommendedName>
        <fullName evidence="8">Transcriptional repressor NrdR</fullName>
    </recommendedName>
</protein>
<dbReference type="NCBIfam" id="TIGR00244">
    <property type="entry name" value="transcriptional regulator NrdR"/>
    <property type="match status" value="1"/>
</dbReference>
<dbReference type="Pfam" id="PF03477">
    <property type="entry name" value="ATP-cone"/>
    <property type="match status" value="1"/>
</dbReference>
<accession>A0A940IDA7</accession>
<feature type="domain" description="ATP-cone" evidence="9">
    <location>
        <begin position="49"/>
        <end position="139"/>
    </location>
</feature>
<dbReference type="GO" id="GO:0008270">
    <property type="term" value="F:zinc ion binding"/>
    <property type="evidence" value="ECO:0007669"/>
    <property type="project" value="UniProtKB-UniRule"/>
</dbReference>
<keyword evidence="2 8" id="KW-0547">Nucleotide-binding</keyword>